<sequence>MRKFCPCCSKHMIHGEIKK</sequence>
<dbReference type="GO" id="GO:0006412">
    <property type="term" value="P:translation"/>
    <property type="evidence" value="ECO:0007669"/>
    <property type="project" value="InterPro"/>
</dbReference>
<accession>A0A7D5UCZ5</accession>
<dbReference type="Gene3D" id="2.20.28.120">
    <property type="entry name" value="Ribosomal protein L33"/>
    <property type="match status" value="1"/>
</dbReference>
<reference evidence="4" key="1">
    <citation type="submission" date="2020-06" db="EMBL/GenBank/DDBJ databases">
        <title>The complete chloroplast genome sequence of Gentianopsis grandis (H. Smith) Ma (Gentianaceae) and its phylogenetic analysis.</title>
        <authorList>
            <person name="Li H."/>
            <person name="Zhou N."/>
        </authorList>
    </citation>
    <scope>NUCLEOTIDE SEQUENCE</scope>
</reference>
<dbReference type="InterPro" id="IPR001705">
    <property type="entry name" value="Ribosomal_bL33"/>
</dbReference>
<dbReference type="GO" id="GO:1990904">
    <property type="term" value="C:ribonucleoprotein complex"/>
    <property type="evidence" value="ECO:0007669"/>
    <property type="project" value="UniProtKB-KW"/>
</dbReference>
<proteinExistence type="inferred from homology"/>
<keyword evidence="4" id="KW-0934">Plastid</keyword>
<dbReference type="GeneID" id="56139718"/>
<dbReference type="SUPFAM" id="SSF57829">
    <property type="entry name" value="Zn-binding ribosomal proteins"/>
    <property type="match status" value="1"/>
</dbReference>
<dbReference type="RefSeq" id="YP_009906642.1">
    <property type="nucleotide sequence ID" value="NC_049879.1"/>
</dbReference>
<dbReference type="GO" id="GO:0005840">
    <property type="term" value="C:ribosome"/>
    <property type="evidence" value="ECO:0007669"/>
    <property type="project" value="UniProtKB-KW"/>
</dbReference>
<dbReference type="InterPro" id="IPR038584">
    <property type="entry name" value="Ribosomal_bL33_sf"/>
</dbReference>
<dbReference type="Pfam" id="PF00471">
    <property type="entry name" value="Ribosomal_L33"/>
    <property type="match status" value="1"/>
</dbReference>
<dbReference type="GO" id="GO:0003735">
    <property type="term" value="F:structural constituent of ribosome"/>
    <property type="evidence" value="ECO:0007669"/>
    <property type="project" value="InterPro"/>
</dbReference>
<keyword evidence="2 4" id="KW-0689">Ribosomal protein</keyword>
<organism evidence="4">
    <name type="scientific">Gentianopsis grandis</name>
    <dbReference type="NCBI Taxonomy" id="50801"/>
    <lineage>
        <taxon>Eukaryota</taxon>
        <taxon>Viridiplantae</taxon>
        <taxon>Streptophyta</taxon>
        <taxon>Embryophyta</taxon>
        <taxon>Tracheophyta</taxon>
        <taxon>Spermatophyta</taxon>
        <taxon>Magnoliopsida</taxon>
        <taxon>eudicotyledons</taxon>
        <taxon>Gunneridae</taxon>
        <taxon>Pentapetalae</taxon>
        <taxon>asterids</taxon>
        <taxon>lamiids</taxon>
        <taxon>Gentianales</taxon>
        <taxon>Gentianaceae</taxon>
        <taxon>Gentianeae</taxon>
        <taxon>Swertiinae</taxon>
        <taxon>Gentianopsis</taxon>
    </lineage>
</organism>
<evidence type="ECO:0000256" key="1">
    <source>
        <dbReference type="ARBA" id="ARBA00007596"/>
    </source>
</evidence>
<dbReference type="AlphaFoldDB" id="A0A7D5UCZ5"/>
<comment type="similarity">
    <text evidence="1">Belongs to the bacterial ribosomal protein bL33 family.</text>
</comment>
<evidence type="ECO:0000256" key="2">
    <source>
        <dbReference type="ARBA" id="ARBA00022980"/>
    </source>
</evidence>
<geneLocation type="chloroplast" evidence="4"/>
<evidence type="ECO:0000313" key="4">
    <source>
        <dbReference type="EMBL" id="QLI52161.1"/>
    </source>
</evidence>
<dbReference type="NCBIfam" id="TIGR01023">
    <property type="entry name" value="rpmG_bact"/>
    <property type="match status" value="1"/>
</dbReference>
<protein>
    <submittedName>
        <fullName evidence="4">Ribosomal protein L33</fullName>
    </submittedName>
</protein>
<gene>
    <name evidence="4" type="primary">rpl33</name>
</gene>
<keyword evidence="3" id="KW-0687">Ribonucleoprotein</keyword>
<dbReference type="InterPro" id="IPR011332">
    <property type="entry name" value="Ribosomal_zn-bd"/>
</dbReference>
<dbReference type="GO" id="GO:0005737">
    <property type="term" value="C:cytoplasm"/>
    <property type="evidence" value="ECO:0007669"/>
    <property type="project" value="UniProtKB-ARBA"/>
</dbReference>
<name>A0A7D5UCZ5_9GENT</name>
<dbReference type="EMBL" id="MT591268">
    <property type="protein sequence ID" value="QLI52161.1"/>
    <property type="molecule type" value="Genomic_DNA"/>
</dbReference>
<evidence type="ECO:0000256" key="3">
    <source>
        <dbReference type="ARBA" id="ARBA00023274"/>
    </source>
</evidence>
<keyword evidence="4" id="KW-0150">Chloroplast</keyword>